<name>A0A6N1X7X8_9BURK</name>
<organism evidence="1 2">
    <name type="scientific">Comamonas antarctica</name>
    <dbReference type="NCBI Taxonomy" id="2743470"/>
    <lineage>
        <taxon>Bacteria</taxon>
        <taxon>Pseudomonadati</taxon>
        <taxon>Pseudomonadota</taxon>
        <taxon>Betaproteobacteria</taxon>
        <taxon>Burkholderiales</taxon>
        <taxon>Comamonadaceae</taxon>
        <taxon>Comamonas</taxon>
    </lineage>
</organism>
<dbReference type="RefSeq" id="WP_175506247.1">
    <property type="nucleotide sequence ID" value="NZ_CP054841.1"/>
</dbReference>
<geneLocation type="plasmid" evidence="1 2">
    <name>unnamed1</name>
</geneLocation>
<keyword evidence="2" id="KW-1185">Reference proteome</keyword>
<reference evidence="1 2" key="1">
    <citation type="submission" date="2020-06" db="EMBL/GenBank/DDBJ databases">
        <title>Acidovorax antarctica sp. nov., isolated from Corinth ice sheet soil, Antarctic Fields Peninsula.</title>
        <authorList>
            <person name="Xu Q."/>
            <person name="Peng F."/>
        </authorList>
    </citation>
    <scope>NUCLEOTIDE SEQUENCE [LARGE SCALE GENOMIC DNA]</scope>
    <source>
        <strain evidence="1 2">16-35-5</strain>
        <plasmid evidence="1 2">unnamed1</plasmid>
    </source>
</reference>
<accession>A0A6N1X7X8</accession>
<evidence type="ECO:0000313" key="1">
    <source>
        <dbReference type="EMBL" id="QKV55457.1"/>
    </source>
</evidence>
<gene>
    <name evidence="1" type="ORF">HUK68_21310</name>
</gene>
<protein>
    <submittedName>
        <fullName evidence="1">Uncharacterized protein</fullName>
    </submittedName>
</protein>
<dbReference type="EMBL" id="CP054841">
    <property type="protein sequence ID" value="QKV55457.1"/>
    <property type="molecule type" value="Genomic_DNA"/>
</dbReference>
<keyword evidence="1" id="KW-0614">Plasmid</keyword>
<dbReference type="Proteomes" id="UP000509579">
    <property type="component" value="Plasmid unnamed1"/>
</dbReference>
<dbReference type="AlphaFoldDB" id="A0A6N1X7X8"/>
<sequence length="342" mass="38049">MKIKGVPVHEMEDAAGERGTLFRHLRRKDASPRRIAELAVSSLRSLAKSNSQVAIHLDAFEAIAKSDAPLADEVADRLAATLPGYWGCFLAGVRRNPARILLFILTYVEIEQASVAADAAFAKGDYCATAEIVRVDPTLRMFWCEESLQRLASAQDVRQTLSARVYAWVQVQLCVIARSSIFEADATQAMTLCGAAEKLLDGTRVLPGVQWLKMAKQLTDASSLANLREQLLRNGTTHDKLPSEATIKRWSRGAVFPQQTPALQLFVERIAERAHIRDPRVSADHAYAALAHMYRIANRLQHTHWFASQVRKNPDEMLKRGFAAWHAHHLAADDTPFGSNYA</sequence>
<proteinExistence type="predicted"/>
<dbReference type="KEGG" id="aant:HUK68_21310"/>
<evidence type="ECO:0000313" key="2">
    <source>
        <dbReference type="Proteomes" id="UP000509579"/>
    </source>
</evidence>